<dbReference type="PANTHER" id="PTHR28663:SF1">
    <property type="entry name" value="CILIA- AND FLAGELLA- ASSOCIATED PROTEIN 210"/>
    <property type="match status" value="1"/>
</dbReference>
<dbReference type="VEuPathDB" id="FungiDB:H257_04611"/>
<feature type="compositionally biased region" description="Basic and acidic residues" evidence="2">
    <location>
        <begin position="250"/>
        <end position="277"/>
    </location>
</feature>
<sequence length="744" mass="86026">MPVNLNESELDRIRQSISDPVQSNHEAKRQHLKELSTQRTGKWPNTLEAMRRKKENWKKDKEEREEAERLKIDEEELRLQKEYRTKQIERANRLLYEQTDRMKTLRSKELLADVLQDREYQIGEKNAFKAMDQKVEDGWTGVLMAQLRDADKKADDERKVRERKHKELVVMQQKQLEEYKNSHIATLREEMRDGERIKAKAEQDARDEEETELARKRRVKQANEDMRLANERLNLLRKQEAEKEVAEEFKRQEDARKKEERTLKRDELQRQRDEKKAAQKMRMATENLLQFEAKSEARLESQKKEVRQKEDNVLKCRAERRASQKDAINHSRSLQLQEKERRKHDDLEIAKEQSLKWADYNQRVERSIVKEEQDKRLDNIRLAALQRQQADAKRTIDMEDRAAQILAEETIKNGHSMDQELYKQYAAHVLDDAEKMGMANTFPLKQALKAKGIDLLPASGFRVYKEKMAEVRERHKSPAAAEASQPTGTTTTTNQQKVDNALDWAYLNMGGETWDCQPACWITDYVLAVQCFISTAAVVYSSSNRTDSIWYMVYFVAMGTTASLGGFLHHMAFKAMKKFNLDPAKTSKRVFGVYLQQSTVDTCLAWVWRFCLGFTTLTNFALVAAPASRYLSLHLSELTIWIAGVGYSFVGAAAFVKMQTSIMLLGFLPPMFFGGISAVASLSDGWLLELLVLLFILAGGLVQAAEAAPSHKHFNHNALAHVLLSASATAMIMHFYMRTPEQVE</sequence>
<feature type="region of interest" description="Disordered" evidence="2">
    <location>
        <begin position="1"/>
        <end position="65"/>
    </location>
</feature>
<feature type="compositionally biased region" description="Basic and acidic residues" evidence="2">
    <location>
        <begin position="25"/>
        <end position="36"/>
    </location>
</feature>
<dbReference type="AlphaFoldDB" id="A0A397DPQ0"/>
<gene>
    <name evidence="5" type="ORF">DYB30_003110</name>
</gene>
<keyword evidence="3" id="KW-1133">Transmembrane helix</keyword>
<keyword evidence="3" id="KW-0812">Transmembrane</keyword>
<evidence type="ECO:0000256" key="2">
    <source>
        <dbReference type="SAM" id="MobiDB-lite"/>
    </source>
</evidence>
<feature type="region of interest" description="Disordered" evidence="2">
    <location>
        <begin position="474"/>
        <end position="494"/>
    </location>
</feature>
<dbReference type="InterPro" id="IPR039986">
    <property type="entry name" value="CFAP210"/>
</dbReference>
<dbReference type="Pfam" id="PF13868">
    <property type="entry name" value="TPH"/>
    <property type="match status" value="1"/>
</dbReference>
<dbReference type="PANTHER" id="PTHR28663">
    <property type="entry name" value="COILED-COIL DOMAIN-CONTAINING PROTEIN 173"/>
    <property type="match status" value="1"/>
</dbReference>
<evidence type="ECO:0000256" key="3">
    <source>
        <dbReference type="SAM" id="Phobius"/>
    </source>
</evidence>
<feature type="transmembrane region" description="Helical" evidence="3">
    <location>
        <begin position="686"/>
        <end position="705"/>
    </location>
</feature>
<feature type="region of interest" description="Disordered" evidence="2">
    <location>
        <begin position="192"/>
        <end position="218"/>
    </location>
</feature>
<keyword evidence="1" id="KW-0175">Coiled coil</keyword>
<dbReference type="EMBL" id="QUTD01004915">
    <property type="protein sequence ID" value="RHY65315.1"/>
    <property type="molecule type" value="Genomic_DNA"/>
</dbReference>
<proteinExistence type="predicted"/>
<feature type="domain" description="Trichohyalin-plectin-homology" evidence="4">
    <location>
        <begin position="95"/>
        <end position="436"/>
    </location>
</feature>
<name>A0A397DPQ0_APHAT</name>
<dbReference type="Proteomes" id="UP000266643">
    <property type="component" value="Unassembled WGS sequence"/>
</dbReference>
<feature type="transmembrane region" description="Helical" evidence="3">
    <location>
        <begin position="717"/>
        <end position="737"/>
    </location>
</feature>
<comment type="caution">
    <text evidence="5">The sequence shown here is derived from an EMBL/GenBank/DDBJ whole genome shotgun (WGS) entry which is preliminary data.</text>
</comment>
<evidence type="ECO:0000313" key="5">
    <source>
        <dbReference type="EMBL" id="RHY65315.1"/>
    </source>
</evidence>
<protein>
    <recommendedName>
        <fullName evidence="4">Trichohyalin-plectin-homology domain-containing protein</fullName>
    </recommendedName>
</protein>
<accession>A0A397DPQ0</accession>
<feature type="transmembrane region" description="Helical" evidence="3">
    <location>
        <begin position="606"/>
        <end position="626"/>
    </location>
</feature>
<feature type="region of interest" description="Disordered" evidence="2">
    <location>
        <begin position="250"/>
        <end position="281"/>
    </location>
</feature>
<feature type="compositionally biased region" description="Basic and acidic residues" evidence="2">
    <location>
        <begin position="192"/>
        <end position="204"/>
    </location>
</feature>
<dbReference type="InterPro" id="IPR054235">
    <property type="entry name" value="DUF6962"/>
</dbReference>
<feature type="compositionally biased region" description="Basic and acidic residues" evidence="2">
    <location>
        <begin position="318"/>
        <end position="329"/>
    </location>
</feature>
<feature type="region of interest" description="Disordered" evidence="2">
    <location>
        <begin position="318"/>
        <end position="347"/>
    </location>
</feature>
<dbReference type="Pfam" id="PF22285">
    <property type="entry name" value="DUF6962"/>
    <property type="match status" value="1"/>
</dbReference>
<feature type="compositionally biased region" description="Polar residues" evidence="2">
    <location>
        <begin position="15"/>
        <end position="24"/>
    </location>
</feature>
<dbReference type="InterPro" id="IPR043597">
    <property type="entry name" value="TPH_dom"/>
</dbReference>
<reference evidence="5 6" key="1">
    <citation type="submission" date="2018-08" db="EMBL/GenBank/DDBJ databases">
        <title>Aphanomyces genome sequencing and annotation.</title>
        <authorList>
            <person name="Minardi D."/>
            <person name="Oidtmann B."/>
            <person name="Van Der Giezen M."/>
            <person name="Studholme D.J."/>
        </authorList>
    </citation>
    <scope>NUCLEOTIDE SEQUENCE [LARGE SCALE GENOMIC DNA]</scope>
    <source>
        <strain evidence="5 6">D2</strain>
    </source>
</reference>
<keyword evidence="3" id="KW-0472">Membrane</keyword>
<evidence type="ECO:0000259" key="4">
    <source>
        <dbReference type="Pfam" id="PF13868"/>
    </source>
</evidence>
<evidence type="ECO:0000313" key="6">
    <source>
        <dbReference type="Proteomes" id="UP000266643"/>
    </source>
</evidence>
<feature type="transmembrane region" description="Helical" evidence="3">
    <location>
        <begin position="549"/>
        <end position="568"/>
    </location>
</feature>
<feature type="compositionally biased region" description="Basic and acidic residues" evidence="2">
    <location>
        <begin position="337"/>
        <end position="347"/>
    </location>
</feature>
<feature type="transmembrane region" description="Helical" evidence="3">
    <location>
        <begin position="662"/>
        <end position="680"/>
    </location>
</feature>
<organism evidence="5 6">
    <name type="scientific">Aphanomyces astaci</name>
    <name type="common">Crayfish plague agent</name>
    <dbReference type="NCBI Taxonomy" id="112090"/>
    <lineage>
        <taxon>Eukaryota</taxon>
        <taxon>Sar</taxon>
        <taxon>Stramenopiles</taxon>
        <taxon>Oomycota</taxon>
        <taxon>Saprolegniomycetes</taxon>
        <taxon>Saprolegniales</taxon>
        <taxon>Verrucalvaceae</taxon>
        <taxon>Aphanomyces</taxon>
    </lineage>
</organism>
<feature type="transmembrane region" description="Helical" evidence="3">
    <location>
        <begin position="638"/>
        <end position="655"/>
    </location>
</feature>
<evidence type="ECO:0000256" key="1">
    <source>
        <dbReference type="ARBA" id="ARBA00023054"/>
    </source>
</evidence>
<dbReference type="VEuPathDB" id="FungiDB:H257_04610"/>